<dbReference type="EMBL" id="CP010408">
    <property type="protein sequence ID" value="AJF70411.1"/>
    <property type="molecule type" value="Genomic_DNA"/>
</dbReference>
<gene>
    <name evidence="2" type="ORF">SVTN_40215</name>
</gene>
<dbReference type="Gene3D" id="3.40.50.150">
    <property type="entry name" value="Vaccinia Virus protein VP39"/>
    <property type="match status" value="1"/>
</dbReference>
<evidence type="ECO:0000313" key="2">
    <source>
        <dbReference type="EMBL" id="AJF70411.1"/>
    </source>
</evidence>
<name>A0A0B5ID20_9ACTN</name>
<dbReference type="InterPro" id="IPR041698">
    <property type="entry name" value="Methyltransf_25"/>
</dbReference>
<dbReference type="GO" id="GO:0008168">
    <property type="term" value="F:methyltransferase activity"/>
    <property type="evidence" value="ECO:0007669"/>
    <property type="project" value="TreeGrafter"/>
</dbReference>
<dbReference type="KEGG" id="svt:SVTN_40215"/>
<evidence type="ECO:0000313" key="3">
    <source>
        <dbReference type="Proteomes" id="UP000031774"/>
    </source>
</evidence>
<dbReference type="AlphaFoldDB" id="A0A0B5ID20"/>
<feature type="domain" description="Methyltransferase" evidence="1">
    <location>
        <begin position="74"/>
        <end position="163"/>
    </location>
</feature>
<reference evidence="2 3" key="1">
    <citation type="submission" date="2014-12" db="EMBL/GenBank/DDBJ databases">
        <title>Complete genome sequence of Streptomyces vietnamensis strain GIMV4.0001, a genetic manipulable producer of the benzoisochromanequinone antibiotic granaticin.</title>
        <authorList>
            <person name="Deng M.R."/>
            <person name="Guo J."/>
            <person name="Ma L.Y."/>
            <person name="Feng G.D."/>
            <person name="Mo C.Y."/>
            <person name="Zhu H.H."/>
        </authorList>
    </citation>
    <scope>NUCLEOTIDE SEQUENCE [LARGE SCALE GENOMIC DNA]</scope>
    <source>
        <strain evidence="3">GIMV4.0001</strain>
        <plasmid evidence="2 3">pSVL1</plasmid>
    </source>
</reference>
<accession>A0A0B5ID20</accession>
<geneLocation type="plasmid" evidence="2 3">
    <name>pSVL1</name>
</geneLocation>
<dbReference type="Pfam" id="PF13649">
    <property type="entry name" value="Methyltransf_25"/>
    <property type="match status" value="1"/>
</dbReference>
<dbReference type="SUPFAM" id="SSF53335">
    <property type="entry name" value="S-adenosyl-L-methionine-dependent methyltransferases"/>
    <property type="match status" value="1"/>
</dbReference>
<dbReference type="InterPro" id="IPR050508">
    <property type="entry name" value="Methyltransf_Superfamily"/>
</dbReference>
<proteinExistence type="predicted"/>
<organism evidence="2 3">
    <name type="scientific">Streptomyces vietnamensis</name>
    <dbReference type="NCBI Taxonomy" id="362257"/>
    <lineage>
        <taxon>Bacteria</taxon>
        <taxon>Bacillati</taxon>
        <taxon>Actinomycetota</taxon>
        <taxon>Actinomycetes</taxon>
        <taxon>Kitasatosporales</taxon>
        <taxon>Streptomycetaceae</taxon>
        <taxon>Streptomyces</taxon>
    </lineage>
</organism>
<keyword evidence="2" id="KW-0614">Plasmid</keyword>
<dbReference type="InterPro" id="IPR029063">
    <property type="entry name" value="SAM-dependent_MTases_sf"/>
</dbReference>
<dbReference type="CDD" id="cd02440">
    <property type="entry name" value="AdoMet_MTases"/>
    <property type="match status" value="1"/>
</dbReference>
<dbReference type="RefSeq" id="WP_041134879.1">
    <property type="nucleotide sequence ID" value="NZ_CP010408.1"/>
</dbReference>
<dbReference type="HOGENOM" id="CLU_071501_1_0_11"/>
<dbReference type="Proteomes" id="UP000031774">
    <property type="component" value="Plasmid pSVL1"/>
</dbReference>
<keyword evidence="3" id="KW-1185">Reference proteome</keyword>
<protein>
    <recommendedName>
        <fullName evidence="1">Methyltransferase domain-containing protein</fullName>
    </recommendedName>
</protein>
<evidence type="ECO:0000259" key="1">
    <source>
        <dbReference type="Pfam" id="PF13649"/>
    </source>
</evidence>
<dbReference type="PANTHER" id="PTHR42912">
    <property type="entry name" value="METHYLTRANSFERASE"/>
    <property type="match status" value="1"/>
</dbReference>
<sequence>MHEPLPHLPPTSGDAIGHLLTRAWNVQGSPGQVFEIIERSDGFTGVCDAAEYFTPYEQWPEREQELLALCRGRVLDVGCGAGRHLLHLQQKGHTVLGVDSSSGAVEVCEKQGIPARLGSAQALPCDDSSFDTLLALGANLGLLGGREESLATLQEWARVAAPGAQILATGRDPYASKGPIHSAYHQANRDAGRMAGQLRIRIRSGALASPYFDYLYASLAELTDLLAPSPWALGHTIEDAYGGYGVVLTLKD</sequence>